<name>A0ABW8ET55_9BURK</name>
<organism evidence="2 3">
    <name type="scientific">Herbaspirillum chlorophenolicum</name>
    <dbReference type="NCBI Taxonomy" id="211589"/>
    <lineage>
        <taxon>Bacteria</taxon>
        <taxon>Pseudomonadati</taxon>
        <taxon>Pseudomonadota</taxon>
        <taxon>Betaproteobacteria</taxon>
        <taxon>Burkholderiales</taxon>
        <taxon>Oxalobacteraceae</taxon>
        <taxon>Herbaspirillum</taxon>
    </lineage>
</organism>
<evidence type="ECO:0000313" key="3">
    <source>
        <dbReference type="Proteomes" id="UP001617427"/>
    </source>
</evidence>
<keyword evidence="3" id="KW-1185">Reference proteome</keyword>
<protein>
    <submittedName>
        <fullName evidence="2">Uncharacterized protein</fullName>
    </submittedName>
</protein>
<comment type="caution">
    <text evidence="2">The sequence shown here is derived from an EMBL/GenBank/DDBJ whole genome shotgun (WGS) entry which is preliminary data.</text>
</comment>
<evidence type="ECO:0000313" key="2">
    <source>
        <dbReference type="EMBL" id="MFJ3044641.1"/>
    </source>
</evidence>
<accession>A0ABW8ET55</accession>
<gene>
    <name evidence="2" type="ORF">ACIPEN_02315</name>
</gene>
<evidence type="ECO:0000256" key="1">
    <source>
        <dbReference type="SAM" id="MobiDB-lite"/>
    </source>
</evidence>
<proteinExistence type="predicted"/>
<feature type="region of interest" description="Disordered" evidence="1">
    <location>
        <begin position="128"/>
        <end position="151"/>
    </location>
</feature>
<dbReference type="EMBL" id="JBIUZV010000001">
    <property type="protein sequence ID" value="MFJ3044641.1"/>
    <property type="molecule type" value="Genomic_DNA"/>
</dbReference>
<dbReference type="RefSeq" id="WP_402698160.1">
    <property type="nucleotide sequence ID" value="NZ_JBIUZV010000001.1"/>
</dbReference>
<dbReference type="Proteomes" id="UP001617427">
    <property type="component" value="Unassembled WGS sequence"/>
</dbReference>
<reference evidence="2 3" key="1">
    <citation type="submission" date="2024-10" db="EMBL/GenBank/DDBJ databases">
        <title>The Natural Products Discovery Center: Release of the First 8490 Sequenced Strains for Exploring Actinobacteria Biosynthetic Diversity.</title>
        <authorList>
            <person name="Kalkreuter E."/>
            <person name="Kautsar S.A."/>
            <person name="Yang D."/>
            <person name="Bader C.D."/>
            <person name="Teijaro C.N."/>
            <person name="Fluegel L."/>
            <person name="Davis C.M."/>
            <person name="Simpson J.R."/>
            <person name="Lauterbach L."/>
            <person name="Steele A.D."/>
            <person name="Gui C."/>
            <person name="Meng S."/>
            <person name="Li G."/>
            <person name="Viehrig K."/>
            <person name="Ye F."/>
            <person name="Su P."/>
            <person name="Kiefer A.F."/>
            <person name="Nichols A."/>
            <person name="Cepeda A.J."/>
            <person name="Yan W."/>
            <person name="Fan B."/>
            <person name="Jiang Y."/>
            <person name="Adhikari A."/>
            <person name="Zheng C.-J."/>
            <person name="Schuster L."/>
            <person name="Cowan T.M."/>
            <person name="Smanski M.J."/>
            <person name="Chevrette M.G."/>
            <person name="De Carvalho L.P.S."/>
            <person name="Shen B."/>
        </authorList>
    </citation>
    <scope>NUCLEOTIDE SEQUENCE [LARGE SCALE GENOMIC DNA]</scope>
    <source>
        <strain evidence="2 3">NPDC087045</strain>
    </source>
</reference>
<sequence length="151" mass="16298">MIHSASSAGSIRPLPSELGELGEIHSVGQVAQLPKSLPQLTPGEEAASLPSAELPADPLQAVVKEFLGAAATFDNLVWRGDPIPVMRSLQRMMVEHSLKLEEGAARMPMMSALKLVESAVQMRLRLQQMKRSHADADTPQPEQDNAQEKAA</sequence>